<protein>
    <submittedName>
        <fullName evidence="2">Uncharacterized protein</fullName>
    </submittedName>
</protein>
<name>A0A5B7H5G7_PORTR</name>
<evidence type="ECO:0000313" key="2">
    <source>
        <dbReference type="EMBL" id="MPC64587.1"/>
    </source>
</evidence>
<proteinExistence type="predicted"/>
<evidence type="ECO:0000256" key="1">
    <source>
        <dbReference type="SAM" id="MobiDB-lite"/>
    </source>
</evidence>
<accession>A0A5B7H5G7</accession>
<sequence>MSLLIYPFNYSCILSFIHSFVHPFPYLSVYLFTGGEADSRSSGGAEFSRASEWRLEGSFSASGHSSRVSLRNADDVRRSRHHLPS</sequence>
<keyword evidence="3" id="KW-1185">Reference proteome</keyword>
<dbReference type="AlphaFoldDB" id="A0A5B7H5G7"/>
<dbReference type="EMBL" id="VSRR010022282">
    <property type="protein sequence ID" value="MPC64587.1"/>
    <property type="molecule type" value="Genomic_DNA"/>
</dbReference>
<comment type="caution">
    <text evidence="2">The sequence shown here is derived from an EMBL/GenBank/DDBJ whole genome shotgun (WGS) entry which is preliminary data.</text>
</comment>
<organism evidence="2 3">
    <name type="scientific">Portunus trituberculatus</name>
    <name type="common">Swimming crab</name>
    <name type="synonym">Neptunus trituberculatus</name>
    <dbReference type="NCBI Taxonomy" id="210409"/>
    <lineage>
        <taxon>Eukaryota</taxon>
        <taxon>Metazoa</taxon>
        <taxon>Ecdysozoa</taxon>
        <taxon>Arthropoda</taxon>
        <taxon>Crustacea</taxon>
        <taxon>Multicrustacea</taxon>
        <taxon>Malacostraca</taxon>
        <taxon>Eumalacostraca</taxon>
        <taxon>Eucarida</taxon>
        <taxon>Decapoda</taxon>
        <taxon>Pleocyemata</taxon>
        <taxon>Brachyura</taxon>
        <taxon>Eubrachyura</taxon>
        <taxon>Portunoidea</taxon>
        <taxon>Portunidae</taxon>
        <taxon>Portuninae</taxon>
        <taxon>Portunus</taxon>
    </lineage>
</organism>
<reference evidence="2 3" key="1">
    <citation type="submission" date="2019-05" db="EMBL/GenBank/DDBJ databases">
        <title>Another draft genome of Portunus trituberculatus and its Hox gene families provides insights of decapod evolution.</title>
        <authorList>
            <person name="Jeong J.-H."/>
            <person name="Song I."/>
            <person name="Kim S."/>
            <person name="Choi T."/>
            <person name="Kim D."/>
            <person name="Ryu S."/>
            <person name="Kim W."/>
        </authorList>
    </citation>
    <scope>NUCLEOTIDE SEQUENCE [LARGE SCALE GENOMIC DNA]</scope>
    <source>
        <tissue evidence="2">Muscle</tissue>
    </source>
</reference>
<feature type="region of interest" description="Disordered" evidence="1">
    <location>
        <begin position="59"/>
        <end position="85"/>
    </location>
</feature>
<feature type="compositionally biased region" description="Polar residues" evidence="1">
    <location>
        <begin position="59"/>
        <end position="69"/>
    </location>
</feature>
<evidence type="ECO:0000313" key="3">
    <source>
        <dbReference type="Proteomes" id="UP000324222"/>
    </source>
</evidence>
<dbReference type="Proteomes" id="UP000324222">
    <property type="component" value="Unassembled WGS sequence"/>
</dbReference>
<gene>
    <name evidence="2" type="ORF">E2C01_058705</name>
</gene>